<feature type="transmembrane region" description="Helical" evidence="6">
    <location>
        <begin position="134"/>
        <end position="155"/>
    </location>
</feature>
<accession>A0A060RDA4</accession>
<organism evidence="7 8">
    <name type="scientific">Mucinivorans hirudinis</name>
    <dbReference type="NCBI Taxonomy" id="1433126"/>
    <lineage>
        <taxon>Bacteria</taxon>
        <taxon>Pseudomonadati</taxon>
        <taxon>Bacteroidota</taxon>
        <taxon>Bacteroidia</taxon>
        <taxon>Bacteroidales</taxon>
        <taxon>Rikenellaceae</taxon>
        <taxon>Mucinivorans</taxon>
    </lineage>
</organism>
<dbReference type="eggNOG" id="COG1584">
    <property type="taxonomic scope" value="Bacteria"/>
</dbReference>
<evidence type="ECO:0000313" key="8">
    <source>
        <dbReference type="Proteomes" id="UP000027616"/>
    </source>
</evidence>
<evidence type="ECO:0000313" key="7">
    <source>
        <dbReference type="EMBL" id="CDN31634.1"/>
    </source>
</evidence>
<dbReference type="Proteomes" id="UP000027616">
    <property type="component" value="Chromosome I"/>
</dbReference>
<dbReference type="GO" id="GO:0016020">
    <property type="term" value="C:membrane"/>
    <property type="evidence" value="ECO:0007669"/>
    <property type="project" value="UniProtKB-SubCell"/>
</dbReference>
<feature type="transmembrane region" description="Helical" evidence="6">
    <location>
        <begin position="161"/>
        <end position="182"/>
    </location>
</feature>
<feature type="transmembrane region" description="Helical" evidence="6">
    <location>
        <begin position="108"/>
        <end position="127"/>
    </location>
</feature>
<gene>
    <name evidence="7" type="ORF">BN938_1547</name>
</gene>
<evidence type="ECO:0000256" key="5">
    <source>
        <dbReference type="ARBA" id="ARBA00023136"/>
    </source>
</evidence>
<dbReference type="Pfam" id="PF01184">
    <property type="entry name" value="Gpr1_Fun34_YaaH"/>
    <property type="match status" value="1"/>
</dbReference>
<dbReference type="AlphaFoldDB" id="A0A060RDA4"/>
<keyword evidence="8" id="KW-1185">Reference proteome</keyword>
<feature type="transmembrane region" description="Helical" evidence="6">
    <location>
        <begin position="43"/>
        <end position="61"/>
    </location>
</feature>
<evidence type="ECO:0000256" key="3">
    <source>
        <dbReference type="ARBA" id="ARBA00022692"/>
    </source>
</evidence>
<comment type="similarity">
    <text evidence="2">Belongs to the acetate uptake transporter (AceTr) (TC 2.A.96) family.</text>
</comment>
<dbReference type="InterPro" id="IPR000791">
    <property type="entry name" value="Gpr1/Fun34/SatP-like"/>
</dbReference>
<sequence>METTQHVKIETADPTPLGLMGLAMVTLVACSQKLGISEGTSLIVPWAIFLGALAQLMASALDFKHNNLFGAIAFGAYGFFWLGVASTWLIKAGVLGETLQQTADGTQLAFAFLGYFVFSLIVTLAAFRLNTMLSVLMLLIDLLLLSLTMDAFAMGHIWHTIAAYSELFISIGSFYGVAAAMLNKSYGRVMVPVGKAWTK</sequence>
<keyword evidence="5 6" id="KW-0472">Membrane</keyword>
<evidence type="ECO:0000256" key="1">
    <source>
        <dbReference type="ARBA" id="ARBA00004141"/>
    </source>
</evidence>
<dbReference type="HOGENOM" id="CLU_051062_3_2_10"/>
<feature type="transmembrane region" description="Helical" evidence="6">
    <location>
        <begin position="68"/>
        <end position="88"/>
    </location>
</feature>
<dbReference type="PANTHER" id="PTHR30178">
    <property type="entry name" value="INNER MEMBRANE PROTEIN YAAH"/>
    <property type="match status" value="1"/>
</dbReference>
<dbReference type="PANTHER" id="PTHR30178:SF3">
    <property type="entry name" value="SUCCINATE-ACETATE_PROTON SYMPORTER SATP"/>
    <property type="match status" value="1"/>
</dbReference>
<dbReference type="InterPro" id="IPR047623">
    <property type="entry name" value="SatP"/>
</dbReference>
<keyword evidence="4 6" id="KW-1133">Transmembrane helix</keyword>
<reference evidence="7 8" key="1">
    <citation type="journal article" date="2015" name="Genome Announc.">
        <title>Complete Genome Sequence of the Novel Leech Symbiont Mucinivorans hirudinis M3T.</title>
        <authorList>
            <person name="Nelson M.C."/>
            <person name="Bomar L."/>
            <person name="Graf J."/>
        </authorList>
    </citation>
    <scope>NUCLEOTIDE SEQUENCE [LARGE SCALE GENOMIC DNA]</scope>
    <source>
        <strain evidence="8">M3</strain>
    </source>
</reference>
<keyword evidence="3 6" id="KW-0812">Transmembrane</keyword>
<proteinExistence type="inferred from homology"/>
<comment type="subcellular location">
    <subcellularLocation>
        <location evidence="1">Membrane</location>
        <topology evidence="1">Multi-pass membrane protein</topology>
    </subcellularLocation>
</comment>
<dbReference type="EMBL" id="HG934468">
    <property type="protein sequence ID" value="CDN31634.1"/>
    <property type="molecule type" value="Genomic_DNA"/>
</dbReference>
<dbReference type="OrthoDB" id="9787939at2"/>
<dbReference type="KEGG" id="rbc:BN938_1547"/>
<evidence type="ECO:0000256" key="4">
    <source>
        <dbReference type="ARBA" id="ARBA00022989"/>
    </source>
</evidence>
<evidence type="ECO:0000256" key="2">
    <source>
        <dbReference type="ARBA" id="ARBA00005587"/>
    </source>
</evidence>
<name>A0A060RDA4_9BACT</name>
<dbReference type="NCBIfam" id="NF038013">
    <property type="entry name" value="AceTr_1"/>
    <property type="match status" value="1"/>
</dbReference>
<evidence type="ECO:0000256" key="6">
    <source>
        <dbReference type="SAM" id="Phobius"/>
    </source>
</evidence>
<protein>
    <submittedName>
        <fullName evidence="7">GPR1/FUN34/yaaH family protein</fullName>
    </submittedName>
</protein>